<reference evidence="1" key="1">
    <citation type="submission" date="2022-04" db="EMBL/GenBank/DDBJ databases">
        <title>Carnegiea gigantea Genome sequencing and assembly v2.</title>
        <authorList>
            <person name="Copetti D."/>
            <person name="Sanderson M.J."/>
            <person name="Burquez A."/>
            <person name="Wojciechowski M.F."/>
        </authorList>
    </citation>
    <scope>NUCLEOTIDE SEQUENCE</scope>
    <source>
        <strain evidence="1">SGP5-SGP5p</strain>
        <tissue evidence="1">Aerial part</tissue>
    </source>
</reference>
<sequence length="152" mass="17564">MDQFCLLSNRYDCAPFSNLDTKEALLSIPTIKSLGPDRHISSFFRDSSQIIGPLIYAAIHEFFEIRSMPEYVGTTVLLILPKLLNPMIMIYGRLKDILPHLISQSQGVFIQGRKLLFNILICQEIARHYLRKNISHRCLMKIDMKKGFDSIY</sequence>
<dbReference type="OrthoDB" id="1299766at2759"/>
<keyword evidence="2" id="KW-1185">Reference proteome</keyword>
<proteinExistence type="predicted"/>
<protein>
    <recommendedName>
        <fullName evidence="3">Reverse transcriptase domain-containing protein</fullName>
    </recommendedName>
</protein>
<organism evidence="1 2">
    <name type="scientific">Carnegiea gigantea</name>
    <dbReference type="NCBI Taxonomy" id="171969"/>
    <lineage>
        <taxon>Eukaryota</taxon>
        <taxon>Viridiplantae</taxon>
        <taxon>Streptophyta</taxon>
        <taxon>Embryophyta</taxon>
        <taxon>Tracheophyta</taxon>
        <taxon>Spermatophyta</taxon>
        <taxon>Magnoliopsida</taxon>
        <taxon>eudicotyledons</taxon>
        <taxon>Gunneridae</taxon>
        <taxon>Pentapetalae</taxon>
        <taxon>Caryophyllales</taxon>
        <taxon>Cactineae</taxon>
        <taxon>Cactaceae</taxon>
        <taxon>Cactoideae</taxon>
        <taxon>Echinocereeae</taxon>
        <taxon>Carnegiea</taxon>
    </lineage>
</organism>
<name>A0A9Q1Q3P4_9CARY</name>
<dbReference type="AlphaFoldDB" id="A0A9Q1Q3P4"/>
<evidence type="ECO:0000313" key="2">
    <source>
        <dbReference type="Proteomes" id="UP001153076"/>
    </source>
</evidence>
<comment type="caution">
    <text evidence="1">The sequence shown here is derived from an EMBL/GenBank/DDBJ whole genome shotgun (WGS) entry which is preliminary data.</text>
</comment>
<evidence type="ECO:0000313" key="1">
    <source>
        <dbReference type="EMBL" id="KAJ8428532.1"/>
    </source>
</evidence>
<evidence type="ECO:0008006" key="3">
    <source>
        <dbReference type="Google" id="ProtNLM"/>
    </source>
</evidence>
<dbReference type="EMBL" id="JAKOGI010000998">
    <property type="protein sequence ID" value="KAJ8428532.1"/>
    <property type="molecule type" value="Genomic_DNA"/>
</dbReference>
<gene>
    <name evidence="1" type="ORF">Cgig2_009775</name>
</gene>
<dbReference type="Proteomes" id="UP001153076">
    <property type="component" value="Unassembled WGS sequence"/>
</dbReference>
<accession>A0A9Q1Q3P4</accession>